<evidence type="ECO:0000259" key="2">
    <source>
        <dbReference type="Pfam" id="PF20153"/>
    </source>
</evidence>
<keyword evidence="1" id="KW-0472">Membrane</keyword>
<feature type="non-terminal residue" evidence="3">
    <location>
        <position position="1"/>
    </location>
</feature>
<dbReference type="Proteomes" id="UP000076722">
    <property type="component" value="Unassembled WGS sequence"/>
</dbReference>
<proteinExistence type="predicted"/>
<evidence type="ECO:0000313" key="3">
    <source>
        <dbReference type="EMBL" id="KZS91416.1"/>
    </source>
</evidence>
<feature type="non-terminal residue" evidence="3">
    <location>
        <position position="114"/>
    </location>
</feature>
<protein>
    <recommendedName>
        <fullName evidence="2">DUF6535 domain-containing protein</fullName>
    </recommendedName>
</protein>
<feature type="domain" description="DUF6535" evidence="2">
    <location>
        <begin position="1"/>
        <end position="109"/>
    </location>
</feature>
<evidence type="ECO:0000256" key="1">
    <source>
        <dbReference type="SAM" id="Phobius"/>
    </source>
</evidence>
<organism evidence="3 4">
    <name type="scientific">Sistotremastrum niveocremeum HHB9708</name>
    <dbReference type="NCBI Taxonomy" id="1314777"/>
    <lineage>
        <taxon>Eukaryota</taxon>
        <taxon>Fungi</taxon>
        <taxon>Dikarya</taxon>
        <taxon>Basidiomycota</taxon>
        <taxon>Agaricomycotina</taxon>
        <taxon>Agaricomycetes</taxon>
        <taxon>Sistotremastrales</taxon>
        <taxon>Sistotremastraceae</taxon>
        <taxon>Sertulicium</taxon>
        <taxon>Sertulicium niveocremeum</taxon>
    </lineage>
</organism>
<accession>A0A164SF45</accession>
<gene>
    <name evidence="3" type="ORF">SISNIDRAFT_394700</name>
</gene>
<keyword evidence="4" id="KW-1185">Reference proteome</keyword>
<dbReference type="OrthoDB" id="3064335at2759"/>
<dbReference type="AlphaFoldDB" id="A0A164SF45"/>
<keyword evidence="1" id="KW-1133">Transmembrane helix</keyword>
<dbReference type="Pfam" id="PF20153">
    <property type="entry name" value="DUF6535"/>
    <property type="match status" value="1"/>
</dbReference>
<feature type="transmembrane region" description="Helical" evidence="1">
    <location>
        <begin position="27"/>
        <end position="48"/>
    </location>
</feature>
<name>A0A164SF45_9AGAM</name>
<dbReference type="EMBL" id="KV419415">
    <property type="protein sequence ID" value="KZS91416.1"/>
    <property type="molecule type" value="Genomic_DNA"/>
</dbReference>
<dbReference type="InterPro" id="IPR045338">
    <property type="entry name" value="DUF6535"/>
</dbReference>
<reference evidence="3 4" key="1">
    <citation type="journal article" date="2016" name="Mol. Biol. Evol.">
        <title>Comparative Genomics of Early-Diverging Mushroom-Forming Fungi Provides Insights into the Origins of Lignocellulose Decay Capabilities.</title>
        <authorList>
            <person name="Nagy L.G."/>
            <person name="Riley R."/>
            <person name="Tritt A."/>
            <person name="Adam C."/>
            <person name="Daum C."/>
            <person name="Floudas D."/>
            <person name="Sun H."/>
            <person name="Yadav J.S."/>
            <person name="Pangilinan J."/>
            <person name="Larsson K.H."/>
            <person name="Matsuura K."/>
            <person name="Barry K."/>
            <person name="Labutti K."/>
            <person name="Kuo R."/>
            <person name="Ohm R.A."/>
            <person name="Bhattacharya S.S."/>
            <person name="Shirouzu T."/>
            <person name="Yoshinaga Y."/>
            <person name="Martin F.M."/>
            <person name="Grigoriev I.V."/>
            <person name="Hibbett D.S."/>
        </authorList>
    </citation>
    <scope>NUCLEOTIDE SEQUENCE [LARGE SCALE GENOMIC DNA]</scope>
    <source>
        <strain evidence="3 4">HHB9708</strain>
    </source>
</reference>
<sequence>WSMVFQTALKKIKEQVDFWKESLDNTLLFITLFSAIVTAFLLSNLSALEAAPDQHNDQLLQNLIDLITQIASLNGLKTPTITPPDPFVPATSDEVSAALWYSSLIISVRFSFFL</sequence>
<evidence type="ECO:0000313" key="4">
    <source>
        <dbReference type="Proteomes" id="UP000076722"/>
    </source>
</evidence>
<keyword evidence="1" id="KW-0812">Transmembrane</keyword>